<evidence type="ECO:0000313" key="1">
    <source>
        <dbReference type="EnsemblMetazoa" id="AFAF018424-PA"/>
    </source>
</evidence>
<sequence>MLNETASTVTLEEVLEAALFLLLLDLGEDRQEFVELDLLLATLLGAAHLADEVKGWVQVQGTECVAKIHGIHLAGAFPVVDGEDELCLCKDGTWGCAHVEISGDLVDPTRRIGPLFPDRPGRRTCAVQGSGLSIFRLAHGNAVSVGNLFTASNWSSPLASDVRRVPFAQYTIR</sequence>
<evidence type="ECO:0000313" key="2">
    <source>
        <dbReference type="Proteomes" id="UP000075886"/>
    </source>
</evidence>
<keyword evidence="2" id="KW-1185">Reference proteome</keyword>
<accession>A0A182QWR9</accession>
<proteinExistence type="predicted"/>
<reference evidence="1" key="2">
    <citation type="submission" date="2020-05" db="UniProtKB">
        <authorList>
            <consortium name="EnsemblMetazoa"/>
        </authorList>
    </citation>
    <scope>IDENTIFICATION</scope>
    <source>
        <strain evidence="1">FAR1</strain>
    </source>
</reference>
<reference evidence="2" key="1">
    <citation type="submission" date="2014-01" db="EMBL/GenBank/DDBJ databases">
        <title>The Genome Sequence of Anopheles farauti FAR1 (V2).</title>
        <authorList>
            <consortium name="The Broad Institute Genomics Platform"/>
            <person name="Neafsey D.E."/>
            <person name="Besansky N."/>
            <person name="Howell P."/>
            <person name="Walton C."/>
            <person name="Young S.K."/>
            <person name="Zeng Q."/>
            <person name="Gargeya S."/>
            <person name="Fitzgerald M."/>
            <person name="Haas B."/>
            <person name="Abouelleil A."/>
            <person name="Allen A.W."/>
            <person name="Alvarado L."/>
            <person name="Arachchi H.M."/>
            <person name="Berlin A.M."/>
            <person name="Chapman S.B."/>
            <person name="Gainer-Dewar J."/>
            <person name="Goldberg J."/>
            <person name="Griggs A."/>
            <person name="Gujja S."/>
            <person name="Hansen M."/>
            <person name="Howarth C."/>
            <person name="Imamovic A."/>
            <person name="Ireland A."/>
            <person name="Larimer J."/>
            <person name="McCowan C."/>
            <person name="Murphy C."/>
            <person name="Pearson M."/>
            <person name="Poon T.W."/>
            <person name="Priest M."/>
            <person name="Roberts A."/>
            <person name="Saif S."/>
            <person name="Shea T."/>
            <person name="Sisk P."/>
            <person name="Sykes S."/>
            <person name="Wortman J."/>
            <person name="Nusbaum C."/>
            <person name="Birren B."/>
        </authorList>
    </citation>
    <scope>NUCLEOTIDE SEQUENCE [LARGE SCALE GENOMIC DNA]</scope>
    <source>
        <strain evidence="2">FAR1</strain>
    </source>
</reference>
<dbReference type="Proteomes" id="UP000075886">
    <property type="component" value="Unassembled WGS sequence"/>
</dbReference>
<dbReference type="EMBL" id="AXCN02000022">
    <property type="status" value="NOT_ANNOTATED_CDS"/>
    <property type="molecule type" value="Genomic_DNA"/>
</dbReference>
<dbReference type="VEuPathDB" id="VectorBase:AFAF018424"/>
<dbReference type="AlphaFoldDB" id="A0A182QWR9"/>
<name>A0A182QWR9_9DIPT</name>
<protein>
    <submittedName>
        <fullName evidence="1">Uncharacterized protein</fullName>
    </submittedName>
</protein>
<dbReference type="EnsemblMetazoa" id="AFAF018424-RA">
    <property type="protein sequence ID" value="AFAF018424-PA"/>
    <property type="gene ID" value="AFAF018424"/>
</dbReference>
<organism evidence="1 2">
    <name type="scientific">Anopheles farauti</name>
    <dbReference type="NCBI Taxonomy" id="69004"/>
    <lineage>
        <taxon>Eukaryota</taxon>
        <taxon>Metazoa</taxon>
        <taxon>Ecdysozoa</taxon>
        <taxon>Arthropoda</taxon>
        <taxon>Hexapoda</taxon>
        <taxon>Insecta</taxon>
        <taxon>Pterygota</taxon>
        <taxon>Neoptera</taxon>
        <taxon>Endopterygota</taxon>
        <taxon>Diptera</taxon>
        <taxon>Nematocera</taxon>
        <taxon>Culicoidea</taxon>
        <taxon>Culicidae</taxon>
        <taxon>Anophelinae</taxon>
        <taxon>Anopheles</taxon>
    </lineage>
</organism>